<evidence type="ECO:0000256" key="2">
    <source>
        <dbReference type="ARBA" id="ARBA00022559"/>
    </source>
</evidence>
<evidence type="ECO:0000256" key="1">
    <source>
        <dbReference type="ARBA" id="ARBA00006926"/>
    </source>
</evidence>
<dbReference type="PANTHER" id="PTHR11592">
    <property type="entry name" value="GLUTATHIONE PEROXIDASE"/>
    <property type="match status" value="1"/>
</dbReference>
<dbReference type="Gene3D" id="3.40.30.10">
    <property type="entry name" value="Glutaredoxin"/>
    <property type="match status" value="1"/>
</dbReference>
<dbReference type="InterPro" id="IPR036249">
    <property type="entry name" value="Thioredoxin-like_sf"/>
</dbReference>
<evidence type="ECO:0000256" key="6">
    <source>
        <dbReference type="SAM" id="SignalP"/>
    </source>
</evidence>
<dbReference type="PANTHER" id="PTHR11592:SF44">
    <property type="entry name" value="GLUTATHIONE PEROXIDASE"/>
    <property type="match status" value="1"/>
</dbReference>
<organism evidence="7 8">
    <name type="scientific">SAR86 cluster bacterium</name>
    <dbReference type="NCBI Taxonomy" id="2030880"/>
    <lineage>
        <taxon>Bacteria</taxon>
        <taxon>Pseudomonadati</taxon>
        <taxon>Pseudomonadota</taxon>
        <taxon>Gammaproteobacteria</taxon>
        <taxon>SAR86 cluster</taxon>
    </lineage>
</organism>
<comment type="similarity">
    <text evidence="1 5">Belongs to the glutathione peroxidase family.</text>
</comment>
<evidence type="ECO:0000313" key="7">
    <source>
        <dbReference type="EMBL" id="RCL39200.1"/>
    </source>
</evidence>
<dbReference type="PIRSF" id="PIRSF000303">
    <property type="entry name" value="Glutathion_perox"/>
    <property type="match status" value="1"/>
</dbReference>
<feature type="active site" evidence="4">
    <location>
        <position position="56"/>
    </location>
</feature>
<keyword evidence="3 5" id="KW-0560">Oxidoreductase</keyword>
<dbReference type="InterPro" id="IPR000889">
    <property type="entry name" value="Glutathione_peroxidase"/>
</dbReference>
<comment type="caution">
    <text evidence="7">The sequence shown here is derived from an EMBL/GenBank/DDBJ whole genome shotgun (WGS) entry which is preliminary data.</text>
</comment>
<feature type="chain" id="PRO_5016586952" description="Glutathione peroxidase" evidence="6">
    <location>
        <begin position="19"/>
        <end position="177"/>
    </location>
</feature>
<dbReference type="Pfam" id="PF00255">
    <property type="entry name" value="GSHPx"/>
    <property type="match status" value="1"/>
</dbReference>
<evidence type="ECO:0000313" key="8">
    <source>
        <dbReference type="Proteomes" id="UP000252147"/>
    </source>
</evidence>
<sequence length="177" mass="20656">MVKFRGLLILFLSSIFYAGCPPLLDEKVKVLNKSEYQDLCEYSEKTILIVNTASKCGFTYQYEQLEELNRTYSDDDFVVLGFPSRNFLYQEFDEEQKVEEFCKTNYDISFPLFSLTNVGAANTHPFYKKLFLATKERPRWNFHKYLITKDGTVKSFSHKIDPKDSMVVQAIEDSINS</sequence>
<name>A0A368BPI4_9GAMM</name>
<dbReference type="CDD" id="cd00340">
    <property type="entry name" value="GSH_Peroxidase"/>
    <property type="match status" value="1"/>
</dbReference>
<gene>
    <name evidence="7" type="ORF">DBW97_00295</name>
</gene>
<keyword evidence="2 5" id="KW-0575">Peroxidase</keyword>
<dbReference type="PROSITE" id="PS51355">
    <property type="entry name" value="GLUTATHIONE_PEROXID_3"/>
    <property type="match status" value="1"/>
</dbReference>
<dbReference type="GO" id="GO:0034599">
    <property type="term" value="P:cellular response to oxidative stress"/>
    <property type="evidence" value="ECO:0007669"/>
    <property type="project" value="TreeGrafter"/>
</dbReference>
<evidence type="ECO:0000256" key="3">
    <source>
        <dbReference type="ARBA" id="ARBA00023002"/>
    </source>
</evidence>
<feature type="signal peptide" evidence="6">
    <location>
        <begin position="1"/>
        <end position="18"/>
    </location>
</feature>
<reference evidence="7 8" key="1">
    <citation type="journal article" date="2018" name="Microbiome">
        <title>Fine metagenomic profile of the Mediterranean stratified and mixed water columns revealed by assembly and recruitment.</title>
        <authorList>
            <person name="Haro-Moreno J.M."/>
            <person name="Lopez-Perez M."/>
            <person name="De La Torre J.R."/>
            <person name="Picazo A."/>
            <person name="Camacho A."/>
            <person name="Rodriguez-Valera F."/>
        </authorList>
    </citation>
    <scope>NUCLEOTIDE SEQUENCE [LARGE SCALE GENOMIC DNA]</scope>
    <source>
        <strain evidence="7">MED-G83</strain>
    </source>
</reference>
<dbReference type="GO" id="GO:0004601">
    <property type="term" value="F:peroxidase activity"/>
    <property type="evidence" value="ECO:0007669"/>
    <property type="project" value="UniProtKB-KW"/>
</dbReference>
<evidence type="ECO:0000256" key="5">
    <source>
        <dbReference type="RuleBase" id="RU000499"/>
    </source>
</evidence>
<protein>
    <recommendedName>
        <fullName evidence="5">Glutathione peroxidase</fullName>
    </recommendedName>
</protein>
<dbReference type="EMBL" id="QOPD01000001">
    <property type="protein sequence ID" value="RCL39200.1"/>
    <property type="molecule type" value="Genomic_DNA"/>
</dbReference>
<dbReference type="SUPFAM" id="SSF52833">
    <property type="entry name" value="Thioredoxin-like"/>
    <property type="match status" value="1"/>
</dbReference>
<evidence type="ECO:0000256" key="4">
    <source>
        <dbReference type="PIRSR" id="PIRSR000303-1"/>
    </source>
</evidence>
<dbReference type="PRINTS" id="PR01011">
    <property type="entry name" value="GLUTPROXDASE"/>
</dbReference>
<proteinExistence type="inferred from homology"/>
<dbReference type="Proteomes" id="UP000252147">
    <property type="component" value="Unassembled WGS sequence"/>
</dbReference>
<accession>A0A368BPI4</accession>
<dbReference type="AlphaFoldDB" id="A0A368BPI4"/>
<keyword evidence="6" id="KW-0732">Signal</keyword>